<evidence type="ECO:0000313" key="1">
    <source>
        <dbReference type="EMBL" id="MBP2167650.1"/>
    </source>
</evidence>
<dbReference type="Proteomes" id="UP001195624">
    <property type="component" value="Unassembled WGS sequence"/>
</dbReference>
<name>A0ABS4P6B9_9GAMM</name>
<proteinExistence type="predicted"/>
<protein>
    <submittedName>
        <fullName evidence="1">Uncharacterized protein</fullName>
    </submittedName>
</protein>
<gene>
    <name evidence="1" type="ORF">J2125_000842</name>
</gene>
<dbReference type="EMBL" id="JAGGMQ010000001">
    <property type="protein sequence ID" value="MBP2167650.1"/>
    <property type="molecule type" value="Genomic_DNA"/>
</dbReference>
<keyword evidence="2" id="KW-1185">Reference proteome</keyword>
<comment type="caution">
    <text evidence="1">The sequence shown here is derived from an EMBL/GenBank/DDBJ whole genome shotgun (WGS) entry which is preliminary data.</text>
</comment>
<accession>A0ABS4P6B9</accession>
<dbReference type="RefSeq" id="WP_017803422.1">
    <property type="nucleotide sequence ID" value="NZ_JAGGMQ010000001.1"/>
</dbReference>
<organism evidence="1 2">
    <name type="scientific">Winslowiella toletana</name>
    <dbReference type="NCBI Taxonomy" id="92490"/>
    <lineage>
        <taxon>Bacteria</taxon>
        <taxon>Pseudomonadati</taxon>
        <taxon>Pseudomonadota</taxon>
        <taxon>Gammaproteobacteria</taxon>
        <taxon>Enterobacterales</taxon>
        <taxon>Erwiniaceae</taxon>
        <taxon>Winslowiella</taxon>
    </lineage>
</organism>
<evidence type="ECO:0000313" key="2">
    <source>
        <dbReference type="Proteomes" id="UP001195624"/>
    </source>
</evidence>
<reference evidence="2" key="1">
    <citation type="submission" date="2023-07" db="EMBL/GenBank/DDBJ databases">
        <title>Genome mining of underrepresented organisms for secondary metabolites.</title>
        <authorList>
            <person name="D'Agostino P.M."/>
        </authorList>
    </citation>
    <scope>NUCLEOTIDE SEQUENCE [LARGE SCALE GENOMIC DNA]</scope>
    <source>
        <strain evidence="2">WS4403</strain>
    </source>
</reference>
<sequence length="53" mass="5711">MAAHFIVPSKANTGIQKTFITGVATLMRINLITNLTPALVAPDDNYAISIRII</sequence>